<feature type="transmembrane region" description="Helical" evidence="6">
    <location>
        <begin position="39"/>
        <end position="59"/>
    </location>
</feature>
<feature type="domain" description="EamA" evidence="7">
    <location>
        <begin position="158"/>
        <end position="291"/>
    </location>
</feature>
<evidence type="ECO:0000313" key="9">
    <source>
        <dbReference type="Proteomes" id="UP001079657"/>
    </source>
</evidence>
<keyword evidence="9" id="KW-1185">Reference proteome</keyword>
<dbReference type="EMBL" id="JAPQES010000003">
    <property type="protein sequence ID" value="MCY6371040.1"/>
    <property type="molecule type" value="Genomic_DNA"/>
</dbReference>
<dbReference type="PANTHER" id="PTHR32322:SF2">
    <property type="entry name" value="EAMA DOMAIN-CONTAINING PROTEIN"/>
    <property type="match status" value="1"/>
</dbReference>
<accession>A0ABT4CPR8</accession>
<proteinExistence type="inferred from homology"/>
<feature type="transmembrane region" description="Helical" evidence="6">
    <location>
        <begin position="12"/>
        <end position="27"/>
    </location>
</feature>
<name>A0ABT4CPR8_9CLOT</name>
<feature type="transmembrane region" description="Helical" evidence="6">
    <location>
        <begin position="99"/>
        <end position="121"/>
    </location>
</feature>
<reference evidence="8" key="1">
    <citation type="submission" date="2022-12" db="EMBL/GenBank/DDBJ databases">
        <authorList>
            <person name="Wang J."/>
        </authorList>
    </citation>
    <scope>NUCLEOTIDE SEQUENCE</scope>
    <source>
        <strain evidence="8">HY-42-06</strain>
    </source>
</reference>
<organism evidence="8 9">
    <name type="scientific">Clostridium ganghwense</name>
    <dbReference type="NCBI Taxonomy" id="312089"/>
    <lineage>
        <taxon>Bacteria</taxon>
        <taxon>Bacillati</taxon>
        <taxon>Bacillota</taxon>
        <taxon>Clostridia</taxon>
        <taxon>Eubacteriales</taxon>
        <taxon>Clostridiaceae</taxon>
        <taxon>Clostridium</taxon>
    </lineage>
</organism>
<dbReference type="PANTHER" id="PTHR32322">
    <property type="entry name" value="INNER MEMBRANE TRANSPORTER"/>
    <property type="match status" value="1"/>
</dbReference>
<feature type="transmembrane region" description="Helical" evidence="6">
    <location>
        <begin position="275"/>
        <end position="293"/>
    </location>
</feature>
<protein>
    <submittedName>
        <fullName evidence="8">DMT family transporter</fullName>
    </submittedName>
</protein>
<evidence type="ECO:0000256" key="4">
    <source>
        <dbReference type="ARBA" id="ARBA00022989"/>
    </source>
</evidence>
<dbReference type="Gene3D" id="1.10.3730.20">
    <property type="match status" value="2"/>
</dbReference>
<keyword evidence="3 6" id="KW-0812">Transmembrane</keyword>
<comment type="subcellular location">
    <subcellularLocation>
        <location evidence="1">Membrane</location>
        <topology evidence="1">Multi-pass membrane protein</topology>
    </subcellularLocation>
</comment>
<dbReference type="SUPFAM" id="SSF103481">
    <property type="entry name" value="Multidrug resistance efflux transporter EmrE"/>
    <property type="match status" value="2"/>
</dbReference>
<feature type="domain" description="EamA" evidence="7">
    <location>
        <begin position="11"/>
        <end position="144"/>
    </location>
</feature>
<dbReference type="Pfam" id="PF00892">
    <property type="entry name" value="EamA"/>
    <property type="match status" value="2"/>
</dbReference>
<evidence type="ECO:0000256" key="2">
    <source>
        <dbReference type="ARBA" id="ARBA00007362"/>
    </source>
</evidence>
<feature type="transmembrane region" description="Helical" evidence="6">
    <location>
        <begin position="130"/>
        <end position="147"/>
    </location>
</feature>
<evidence type="ECO:0000256" key="1">
    <source>
        <dbReference type="ARBA" id="ARBA00004141"/>
    </source>
</evidence>
<feature type="transmembrane region" description="Helical" evidence="6">
    <location>
        <begin position="250"/>
        <end position="269"/>
    </location>
</feature>
<sequence>MNNTNKIRESYLLVAISAACWGMMAILTRKLEELGFDSISISALRPTVAVLFYVLFTLIKNPKCFKTDLKGILFFIVYGVIALDGMFLSFTYAVKYTSIATASVLLFTNPIFVMIMSYFVFKEKFTLKKVLSLLLAILGCFLISRGYDSQAFKIDNLFGIGMGVLSGFTVALQNVLGKIGGKKYPPKTLLVYSFIFATIFLWFFRSPISLIQHTNNLTALFYVIAIGFVATVIPNGLFVKALQHVESSKASIVCSIEPIIAAILGYVIYKEVLEIPQVIGMVLILFSVVLIQLKDKKTKDYMNETAEYPKAS</sequence>
<gene>
    <name evidence="8" type="ORF">OXH55_10385</name>
</gene>
<dbReference type="Proteomes" id="UP001079657">
    <property type="component" value="Unassembled WGS sequence"/>
</dbReference>
<dbReference type="InterPro" id="IPR000620">
    <property type="entry name" value="EamA_dom"/>
</dbReference>
<evidence type="ECO:0000259" key="7">
    <source>
        <dbReference type="Pfam" id="PF00892"/>
    </source>
</evidence>
<evidence type="ECO:0000256" key="6">
    <source>
        <dbReference type="SAM" id="Phobius"/>
    </source>
</evidence>
<evidence type="ECO:0000256" key="3">
    <source>
        <dbReference type="ARBA" id="ARBA00022692"/>
    </source>
</evidence>
<dbReference type="InterPro" id="IPR037185">
    <property type="entry name" value="EmrE-like"/>
</dbReference>
<feature type="transmembrane region" description="Helical" evidence="6">
    <location>
        <begin position="159"/>
        <end position="177"/>
    </location>
</feature>
<keyword evidence="5 6" id="KW-0472">Membrane</keyword>
<dbReference type="PROSITE" id="PS51257">
    <property type="entry name" value="PROKAR_LIPOPROTEIN"/>
    <property type="match status" value="1"/>
</dbReference>
<feature type="transmembrane region" description="Helical" evidence="6">
    <location>
        <begin position="189"/>
        <end position="208"/>
    </location>
</feature>
<evidence type="ECO:0000313" key="8">
    <source>
        <dbReference type="EMBL" id="MCY6371040.1"/>
    </source>
</evidence>
<dbReference type="RefSeq" id="WP_268049878.1">
    <property type="nucleotide sequence ID" value="NZ_JAPQES010000003.1"/>
</dbReference>
<comment type="similarity">
    <text evidence="2">Belongs to the EamA transporter family.</text>
</comment>
<comment type="caution">
    <text evidence="8">The sequence shown here is derived from an EMBL/GenBank/DDBJ whole genome shotgun (WGS) entry which is preliminary data.</text>
</comment>
<feature type="transmembrane region" description="Helical" evidence="6">
    <location>
        <begin position="71"/>
        <end position="93"/>
    </location>
</feature>
<feature type="transmembrane region" description="Helical" evidence="6">
    <location>
        <begin position="220"/>
        <end position="238"/>
    </location>
</feature>
<keyword evidence="4 6" id="KW-1133">Transmembrane helix</keyword>
<evidence type="ECO:0000256" key="5">
    <source>
        <dbReference type="ARBA" id="ARBA00023136"/>
    </source>
</evidence>
<dbReference type="InterPro" id="IPR050638">
    <property type="entry name" value="AA-Vitamin_Transporters"/>
</dbReference>